<feature type="region of interest" description="Disordered" evidence="2">
    <location>
        <begin position="1"/>
        <end position="35"/>
    </location>
</feature>
<dbReference type="EMBL" id="JACHXD010000002">
    <property type="protein sequence ID" value="MBB3117739.1"/>
    <property type="molecule type" value="Genomic_DNA"/>
</dbReference>
<keyword evidence="3" id="KW-0282">Flagellum</keyword>
<comment type="similarity">
    <text evidence="1">Belongs to the type III secretion exporter family.</text>
</comment>
<comment type="caution">
    <text evidence="3">The sequence shown here is derived from an EMBL/GenBank/DDBJ whole genome shotgun (WGS) entry which is preliminary data.</text>
</comment>
<evidence type="ECO:0000313" key="4">
    <source>
        <dbReference type="Proteomes" id="UP000541535"/>
    </source>
</evidence>
<dbReference type="InterPro" id="IPR006135">
    <property type="entry name" value="T3SS_substrate_exporter"/>
</dbReference>
<dbReference type="PANTHER" id="PTHR30531">
    <property type="entry name" value="FLAGELLAR BIOSYNTHETIC PROTEIN FLHB"/>
    <property type="match status" value="1"/>
</dbReference>
<dbReference type="Proteomes" id="UP000541535">
    <property type="component" value="Unassembled WGS sequence"/>
</dbReference>
<reference evidence="3 4" key="1">
    <citation type="submission" date="2020-08" db="EMBL/GenBank/DDBJ databases">
        <title>Genomic Encyclopedia of Type Strains, Phase III (KMG-III): the genomes of soil and plant-associated and newly described type strains.</title>
        <authorList>
            <person name="Whitman W."/>
        </authorList>
    </citation>
    <scope>NUCLEOTIDE SEQUENCE [LARGE SCALE GENOMIC DNA]</scope>
    <source>
        <strain evidence="3 4">CECT 8897</strain>
    </source>
</reference>
<dbReference type="AlphaFoldDB" id="A0A7W5FSG6"/>
<dbReference type="PANTHER" id="PTHR30531:SF12">
    <property type="entry name" value="FLAGELLAR BIOSYNTHETIC PROTEIN FLHB"/>
    <property type="match status" value="1"/>
</dbReference>
<organism evidence="3 4">
    <name type="scientific">Pseudoduganella violacea</name>
    <dbReference type="NCBI Taxonomy" id="1715466"/>
    <lineage>
        <taxon>Bacteria</taxon>
        <taxon>Pseudomonadati</taxon>
        <taxon>Pseudomonadota</taxon>
        <taxon>Betaproteobacteria</taxon>
        <taxon>Burkholderiales</taxon>
        <taxon>Oxalobacteraceae</taxon>
        <taxon>Telluria group</taxon>
        <taxon>Pseudoduganella</taxon>
    </lineage>
</organism>
<gene>
    <name evidence="3" type="ORF">FHS03_000765</name>
</gene>
<keyword evidence="4" id="KW-1185">Reference proteome</keyword>
<protein>
    <submittedName>
        <fullName evidence="3">Flagellar biosynthesis protein</fullName>
    </submittedName>
</protein>
<dbReference type="RefSeq" id="WP_183439700.1">
    <property type="nucleotide sequence ID" value="NZ_JACHXD010000002.1"/>
</dbReference>
<proteinExistence type="inferred from homology"/>
<evidence type="ECO:0000256" key="1">
    <source>
        <dbReference type="ARBA" id="ARBA00010690"/>
    </source>
</evidence>
<dbReference type="Pfam" id="PF01312">
    <property type="entry name" value="Bac_export_2"/>
    <property type="match status" value="1"/>
</dbReference>
<sequence length="141" mass="15053">MANENKPRLPLPVNAVDKSARPTLPTASAEQDGRRPLQSAVALAYREGESAPKVVAKGRGLVAEQIIAVAAEHGVFVHESKELVSLLMDVDLDGQIPPLLYRTIAELLAWLYHIEEAQKAGQPLPPAPDTSAPLTEPTGGH</sequence>
<keyword evidence="3" id="KW-0966">Cell projection</keyword>
<dbReference type="GO" id="GO:0009306">
    <property type="term" value="P:protein secretion"/>
    <property type="evidence" value="ECO:0007669"/>
    <property type="project" value="InterPro"/>
</dbReference>
<dbReference type="InterPro" id="IPR029025">
    <property type="entry name" value="T3SS_substrate_exporter_C"/>
</dbReference>
<dbReference type="Gene3D" id="3.40.1690.10">
    <property type="entry name" value="secretion proteins EscU"/>
    <property type="match status" value="1"/>
</dbReference>
<accession>A0A7W5FSG6</accession>
<evidence type="ECO:0000256" key="2">
    <source>
        <dbReference type="SAM" id="MobiDB-lite"/>
    </source>
</evidence>
<evidence type="ECO:0000313" key="3">
    <source>
        <dbReference type="EMBL" id="MBB3117739.1"/>
    </source>
</evidence>
<feature type="region of interest" description="Disordered" evidence="2">
    <location>
        <begin position="120"/>
        <end position="141"/>
    </location>
</feature>
<dbReference type="GO" id="GO:0005886">
    <property type="term" value="C:plasma membrane"/>
    <property type="evidence" value="ECO:0007669"/>
    <property type="project" value="TreeGrafter"/>
</dbReference>
<name>A0A7W5FSG6_9BURK</name>
<keyword evidence="3" id="KW-0969">Cilium</keyword>
<dbReference type="SUPFAM" id="SSF160544">
    <property type="entry name" value="EscU C-terminal domain-like"/>
    <property type="match status" value="1"/>
</dbReference>